<feature type="domain" description="Histidine kinase" evidence="6">
    <location>
        <begin position="1"/>
        <end position="137"/>
    </location>
</feature>
<evidence type="ECO:0000256" key="3">
    <source>
        <dbReference type="ARBA" id="ARBA00022553"/>
    </source>
</evidence>
<dbReference type="PATRIC" id="fig|1227498.3.peg.3162"/>
<evidence type="ECO:0000313" key="7">
    <source>
        <dbReference type="EMBL" id="ELY55076.1"/>
    </source>
</evidence>
<dbReference type="Pfam" id="PF02518">
    <property type="entry name" value="HATPase_c"/>
    <property type="match status" value="1"/>
</dbReference>
<organism evidence="7 8">
    <name type="scientific">Natronococcus jeotgali DSM 18795</name>
    <dbReference type="NCBI Taxonomy" id="1227498"/>
    <lineage>
        <taxon>Archaea</taxon>
        <taxon>Methanobacteriati</taxon>
        <taxon>Methanobacteriota</taxon>
        <taxon>Stenosarchaea group</taxon>
        <taxon>Halobacteria</taxon>
        <taxon>Halobacteriales</taxon>
        <taxon>Natrialbaceae</taxon>
        <taxon>Natronococcus</taxon>
    </lineage>
</organism>
<dbReference type="InterPro" id="IPR003594">
    <property type="entry name" value="HATPase_dom"/>
</dbReference>
<dbReference type="InterPro" id="IPR005467">
    <property type="entry name" value="His_kinase_dom"/>
</dbReference>
<dbReference type="InterPro" id="IPR004358">
    <property type="entry name" value="Sig_transdc_His_kin-like_C"/>
</dbReference>
<keyword evidence="3" id="KW-0597">Phosphoprotein</keyword>
<dbReference type="GO" id="GO:0000156">
    <property type="term" value="F:phosphorelay response regulator activity"/>
    <property type="evidence" value="ECO:0007669"/>
    <property type="project" value="TreeGrafter"/>
</dbReference>
<protein>
    <recommendedName>
        <fullName evidence="2">histidine kinase</fullName>
        <ecNumber evidence="2">2.7.13.3</ecNumber>
    </recommendedName>
</protein>
<evidence type="ECO:0000259" key="6">
    <source>
        <dbReference type="PROSITE" id="PS50109"/>
    </source>
</evidence>
<dbReference type="GO" id="GO:0030295">
    <property type="term" value="F:protein kinase activator activity"/>
    <property type="evidence" value="ECO:0007669"/>
    <property type="project" value="TreeGrafter"/>
</dbReference>
<dbReference type="FunFam" id="3.30.565.10:FF:000006">
    <property type="entry name" value="Sensor histidine kinase WalK"/>
    <property type="match status" value="1"/>
</dbReference>
<dbReference type="SUPFAM" id="SSF55874">
    <property type="entry name" value="ATPase domain of HSP90 chaperone/DNA topoisomerase II/histidine kinase"/>
    <property type="match status" value="1"/>
</dbReference>
<dbReference type="AlphaFoldDB" id="L9X0W4"/>
<gene>
    <name evidence="7" type="ORF">C492_16031</name>
</gene>
<proteinExistence type="predicted"/>
<dbReference type="GO" id="GO:0004673">
    <property type="term" value="F:protein histidine kinase activity"/>
    <property type="evidence" value="ECO:0007669"/>
    <property type="project" value="UniProtKB-EC"/>
</dbReference>
<dbReference type="PANTHER" id="PTHR42878:SF15">
    <property type="entry name" value="BACTERIOPHYTOCHROME"/>
    <property type="match status" value="1"/>
</dbReference>
<accession>L9X0W4</accession>
<dbReference type="EC" id="2.7.13.3" evidence="2"/>
<evidence type="ECO:0000256" key="1">
    <source>
        <dbReference type="ARBA" id="ARBA00000085"/>
    </source>
</evidence>
<sequence length="138" mass="15114">MLTDLQVMIERQDAEITIEPLPTVQGDASQLRQLFQNLLSNAIEYSGDDPPRVHVGAERDGDRWRLSVRDEGIGLDPAAADRVFQVFQRLHGPDEYDGTGIGLAICRRIVERHGGEIAVDSEPGEGATFAFTLPATVS</sequence>
<evidence type="ECO:0000256" key="5">
    <source>
        <dbReference type="ARBA" id="ARBA00022777"/>
    </source>
</evidence>
<evidence type="ECO:0000256" key="4">
    <source>
        <dbReference type="ARBA" id="ARBA00022679"/>
    </source>
</evidence>
<dbReference type="SMART" id="SM00387">
    <property type="entry name" value="HATPase_c"/>
    <property type="match status" value="1"/>
</dbReference>
<name>L9X0W4_9EURY</name>
<comment type="caution">
    <text evidence="7">The sequence shown here is derived from an EMBL/GenBank/DDBJ whole genome shotgun (WGS) entry which is preliminary data.</text>
</comment>
<dbReference type="InterPro" id="IPR050351">
    <property type="entry name" value="BphY/WalK/GraS-like"/>
</dbReference>
<dbReference type="PROSITE" id="PS50109">
    <property type="entry name" value="HIS_KIN"/>
    <property type="match status" value="1"/>
</dbReference>
<dbReference type="EMBL" id="AOIA01000131">
    <property type="protein sequence ID" value="ELY55076.1"/>
    <property type="molecule type" value="Genomic_DNA"/>
</dbReference>
<dbReference type="Gene3D" id="3.30.565.10">
    <property type="entry name" value="Histidine kinase-like ATPase, C-terminal domain"/>
    <property type="match status" value="1"/>
</dbReference>
<dbReference type="STRING" id="1227498.C492_16031"/>
<comment type="catalytic activity">
    <reaction evidence="1">
        <text>ATP + protein L-histidine = ADP + protein N-phospho-L-histidine.</text>
        <dbReference type="EC" id="2.7.13.3"/>
    </reaction>
</comment>
<evidence type="ECO:0000313" key="8">
    <source>
        <dbReference type="Proteomes" id="UP000011531"/>
    </source>
</evidence>
<keyword evidence="5 7" id="KW-0418">Kinase</keyword>
<reference evidence="7 8" key="1">
    <citation type="journal article" date="2014" name="PLoS Genet.">
        <title>Phylogenetically driven sequencing of extremely halophilic archaea reveals strategies for static and dynamic osmo-response.</title>
        <authorList>
            <person name="Becker E.A."/>
            <person name="Seitzer P.M."/>
            <person name="Tritt A."/>
            <person name="Larsen D."/>
            <person name="Krusor M."/>
            <person name="Yao A.I."/>
            <person name="Wu D."/>
            <person name="Madern D."/>
            <person name="Eisen J.A."/>
            <person name="Darling A.E."/>
            <person name="Facciotti M.T."/>
        </authorList>
    </citation>
    <scope>NUCLEOTIDE SEQUENCE [LARGE SCALE GENOMIC DNA]</scope>
    <source>
        <strain evidence="7 8">DSM 18795</strain>
    </source>
</reference>
<keyword evidence="8" id="KW-1185">Reference proteome</keyword>
<dbReference type="Proteomes" id="UP000011531">
    <property type="component" value="Unassembled WGS sequence"/>
</dbReference>
<dbReference type="InterPro" id="IPR036890">
    <property type="entry name" value="HATPase_C_sf"/>
</dbReference>
<dbReference type="PANTHER" id="PTHR42878">
    <property type="entry name" value="TWO-COMPONENT HISTIDINE KINASE"/>
    <property type="match status" value="1"/>
</dbReference>
<dbReference type="PRINTS" id="PR00344">
    <property type="entry name" value="BCTRLSENSOR"/>
</dbReference>
<evidence type="ECO:0000256" key="2">
    <source>
        <dbReference type="ARBA" id="ARBA00012438"/>
    </source>
</evidence>
<keyword evidence="4" id="KW-0808">Transferase</keyword>
<dbReference type="GO" id="GO:0007234">
    <property type="term" value="P:osmosensory signaling via phosphorelay pathway"/>
    <property type="evidence" value="ECO:0007669"/>
    <property type="project" value="TreeGrafter"/>
</dbReference>